<dbReference type="Gene3D" id="3.40.190.10">
    <property type="entry name" value="Periplasmic binding protein-like II"/>
    <property type="match status" value="1"/>
</dbReference>
<evidence type="ECO:0000313" key="6">
    <source>
        <dbReference type="EMBL" id="SDJ78380.1"/>
    </source>
</evidence>
<protein>
    <submittedName>
        <fullName evidence="6">DNA-binding transcriptional regulator, LysR family</fullName>
    </submittedName>
</protein>
<comment type="similarity">
    <text evidence="1">Belongs to the LysR transcriptional regulatory family.</text>
</comment>
<evidence type="ECO:0000256" key="2">
    <source>
        <dbReference type="ARBA" id="ARBA00023015"/>
    </source>
</evidence>
<evidence type="ECO:0000313" key="7">
    <source>
        <dbReference type="Proteomes" id="UP000198894"/>
    </source>
</evidence>
<dbReference type="PROSITE" id="PS50931">
    <property type="entry name" value="HTH_LYSR"/>
    <property type="match status" value="1"/>
</dbReference>
<reference evidence="7" key="1">
    <citation type="submission" date="2016-10" db="EMBL/GenBank/DDBJ databases">
        <authorList>
            <person name="Varghese N."/>
            <person name="Submissions S."/>
        </authorList>
    </citation>
    <scope>NUCLEOTIDE SEQUENCE [LARGE SCALE GENOMIC DNA]</scope>
    <source>
        <strain evidence="7">CGMCC 1.11022</strain>
    </source>
</reference>
<dbReference type="Pfam" id="PF03466">
    <property type="entry name" value="LysR_substrate"/>
    <property type="match status" value="1"/>
</dbReference>
<dbReference type="GO" id="GO:0003700">
    <property type="term" value="F:DNA-binding transcription factor activity"/>
    <property type="evidence" value="ECO:0007669"/>
    <property type="project" value="InterPro"/>
</dbReference>
<evidence type="ECO:0000256" key="4">
    <source>
        <dbReference type="ARBA" id="ARBA00023163"/>
    </source>
</evidence>
<sequence>MNTLSNSWLGRPADLAGFFNRSFRPGNYLIKLVIWGNTIGFFDCESDMQLDHIETFLDIMESRNFNRTADRLGVTQSTVSNRIRNLEQAIGSELFLRGRAGAEPTAAGRRFEAYARAMLSTWSQARHDVRAFNRFEGTLRVAAQVGMTRSILPGWVETLFQVLPKSSIHVESDYSPQMISDLSLGNLDIAVVYAPRYLPEISYDPLMVEEYVMVSTSARILSEVNPDTYIRPGYTVALEKAHAVALPELAIGRLSMGSETLAEAMLRRMGGTCYMRSDDARRYTAERPSFVVEGAPALQQPVHTAILARRKHEPIIRRGIRALHLAVMSMES</sequence>
<dbReference type="PANTHER" id="PTHR30126">
    <property type="entry name" value="HTH-TYPE TRANSCRIPTIONAL REGULATOR"/>
    <property type="match status" value="1"/>
</dbReference>
<proteinExistence type="inferred from homology"/>
<dbReference type="InterPro" id="IPR005119">
    <property type="entry name" value="LysR_subst-bd"/>
</dbReference>
<dbReference type="FunFam" id="1.10.10.10:FF:000001">
    <property type="entry name" value="LysR family transcriptional regulator"/>
    <property type="match status" value="1"/>
</dbReference>
<dbReference type="EMBL" id="FNEE01000009">
    <property type="protein sequence ID" value="SDJ78380.1"/>
    <property type="molecule type" value="Genomic_DNA"/>
</dbReference>
<name>A0A1G8WLA8_9HYPH</name>
<dbReference type="SUPFAM" id="SSF46785">
    <property type="entry name" value="Winged helix' DNA-binding domain"/>
    <property type="match status" value="1"/>
</dbReference>
<feature type="domain" description="HTH lysR-type" evidence="5">
    <location>
        <begin position="48"/>
        <end position="105"/>
    </location>
</feature>
<dbReference type="Proteomes" id="UP000198894">
    <property type="component" value="Unassembled WGS sequence"/>
</dbReference>
<dbReference type="InterPro" id="IPR036388">
    <property type="entry name" value="WH-like_DNA-bd_sf"/>
</dbReference>
<dbReference type="Pfam" id="PF00126">
    <property type="entry name" value="HTH_1"/>
    <property type="match status" value="1"/>
</dbReference>
<keyword evidence="2" id="KW-0805">Transcription regulation</keyword>
<dbReference type="CDD" id="cd05466">
    <property type="entry name" value="PBP2_LTTR_substrate"/>
    <property type="match status" value="1"/>
</dbReference>
<evidence type="ECO:0000256" key="1">
    <source>
        <dbReference type="ARBA" id="ARBA00009437"/>
    </source>
</evidence>
<keyword evidence="4" id="KW-0804">Transcription</keyword>
<accession>A0A1G8WLA8</accession>
<dbReference type="InterPro" id="IPR036390">
    <property type="entry name" value="WH_DNA-bd_sf"/>
</dbReference>
<keyword evidence="7" id="KW-1185">Reference proteome</keyword>
<dbReference type="GO" id="GO:0000976">
    <property type="term" value="F:transcription cis-regulatory region binding"/>
    <property type="evidence" value="ECO:0007669"/>
    <property type="project" value="TreeGrafter"/>
</dbReference>
<dbReference type="InterPro" id="IPR000847">
    <property type="entry name" value="LysR_HTH_N"/>
</dbReference>
<evidence type="ECO:0000259" key="5">
    <source>
        <dbReference type="PROSITE" id="PS50931"/>
    </source>
</evidence>
<organism evidence="6 7">
    <name type="scientific">Mesorhizobium muleiense</name>
    <dbReference type="NCBI Taxonomy" id="1004279"/>
    <lineage>
        <taxon>Bacteria</taxon>
        <taxon>Pseudomonadati</taxon>
        <taxon>Pseudomonadota</taxon>
        <taxon>Alphaproteobacteria</taxon>
        <taxon>Hyphomicrobiales</taxon>
        <taxon>Phyllobacteriaceae</taxon>
        <taxon>Mesorhizobium</taxon>
    </lineage>
</organism>
<keyword evidence="3 6" id="KW-0238">DNA-binding</keyword>
<dbReference type="Gene3D" id="1.10.10.10">
    <property type="entry name" value="Winged helix-like DNA-binding domain superfamily/Winged helix DNA-binding domain"/>
    <property type="match status" value="1"/>
</dbReference>
<dbReference type="PRINTS" id="PR00039">
    <property type="entry name" value="HTHLYSR"/>
</dbReference>
<dbReference type="SUPFAM" id="SSF53850">
    <property type="entry name" value="Periplasmic binding protein-like II"/>
    <property type="match status" value="1"/>
</dbReference>
<dbReference type="AlphaFoldDB" id="A0A1G8WLA8"/>
<gene>
    <name evidence="6" type="ORF">SAMN05428953_1098</name>
</gene>
<dbReference type="RefSeq" id="WP_139172619.1">
    <property type="nucleotide sequence ID" value="NZ_FNEE01000009.1"/>
</dbReference>
<evidence type="ECO:0000256" key="3">
    <source>
        <dbReference type="ARBA" id="ARBA00023125"/>
    </source>
</evidence>
<dbReference type="PANTHER" id="PTHR30126:SF21">
    <property type="entry name" value="TRANSCRIPTIONAL REGULATOR-RELATED"/>
    <property type="match status" value="1"/>
</dbReference>